<proteinExistence type="inferred from homology"/>
<keyword evidence="8" id="KW-1185">Reference proteome</keyword>
<dbReference type="EMBL" id="JANBUO010001116">
    <property type="protein sequence ID" value="KAJ2799776.1"/>
    <property type="molecule type" value="Genomic_DNA"/>
</dbReference>
<feature type="repeat" description="WD" evidence="4">
    <location>
        <begin position="509"/>
        <end position="539"/>
    </location>
</feature>
<evidence type="ECO:0000256" key="5">
    <source>
        <dbReference type="SAM" id="MobiDB-lite"/>
    </source>
</evidence>
<dbReference type="SUPFAM" id="SSF50978">
    <property type="entry name" value="WD40 repeat-like"/>
    <property type="match status" value="1"/>
</dbReference>
<dbReference type="PROSITE" id="PS50082">
    <property type="entry name" value="WD_REPEATS_2"/>
    <property type="match status" value="5"/>
</dbReference>
<protein>
    <recommendedName>
        <fullName evidence="6">Autophagy-related protein 16 domain-containing protein</fullName>
    </recommendedName>
</protein>
<dbReference type="GO" id="GO:0034045">
    <property type="term" value="C:phagophore assembly site membrane"/>
    <property type="evidence" value="ECO:0007669"/>
    <property type="project" value="TreeGrafter"/>
</dbReference>
<dbReference type="PANTHER" id="PTHR19878:SF8">
    <property type="entry name" value="AUTOPHAGY-RELATED 16, ISOFORM F"/>
    <property type="match status" value="1"/>
</dbReference>
<dbReference type="PANTHER" id="PTHR19878">
    <property type="entry name" value="AUTOPHAGY PROTEIN 16-LIKE"/>
    <property type="match status" value="1"/>
</dbReference>
<evidence type="ECO:0000313" key="7">
    <source>
        <dbReference type="EMBL" id="KAJ2799776.1"/>
    </source>
</evidence>
<dbReference type="InterPro" id="IPR015943">
    <property type="entry name" value="WD40/YVTN_repeat-like_dom_sf"/>
</dbReference>
<feature type="repeat" description="WD" evidence="4">
    <location>
        <begin position="426"/>
        <end position="451"/>
    </location>
</feature>
<dbReference type="InterPro" id="IPR001680">
    <property type="entry name" value="WD40_rpt"/>
</dbReference>
<name>A0A9W8I056_9FUNG</name>
<dbReference type="InterPro" id="IPR020472">
    <property type="entry name" value="WD40_PAC1"/>
</dbReference>
<dbReference type="SMART" id="SM00320">
    <property type="entry name" value="WD40"/>
    <property type="match status" value="7"/>
</dbReference>
<evidence type="ECO:0000256" key="4">
    <source>
        <dbReference type="PROSITE-ProRule" id="PRU00221"/>
    </source>
</evidence>
<keyword evidence="3" id="KW-0677">Repeat</keyword>
<dbReference type="GO" id="GO:0043495">
    <property type="term" value="F:protein-membrane adaptor activity"/>
    <property type="evidence" value="ECO:0007669"/>
    <property type="project" value="TreeGrafter"/>
</dbReference>
<dbReference type="Gene3D" id="2.130.10.10">
    <property type="entry name" value="YVTN repeat-like/Quinoprotein amine dehydrogenase"/>
    <property type="match status" value="1"/>
</dbReference>
<feature type="compositionally biased region" description="Gly residues" evidence="5">
    <location>
        <begin position="75"/>
        <end position="92"/>
    </location>
</feature>
<evidence type="ECO:0000256" key="2">
    <source>
        <dbReference type="ARBA" id="ARBA00022574"/>
    </source>
</evidence>
<feature type="repeat" description="WD" evidence="4">
    <location>
        <begin position="284"/>
        <end position="325"/>
    </location>
</feature>
<reference evidence="7" key="1">
    <citation type="submission" date="2022-07" db="EMBL/GenBank/DDBJ databases">
        <title>Phylogenomic reconstructions and comparative analyses of Kickxellomycotina fungi.</title>
        <authorList>
            <person name="Reynolds N.K."/>
            <person name="Stajich J.E."/>
            <person name="Barry K."/>
            <person name="Grigoriev I.V."/>
            <person name="Crous P."/>
            <person name="Smith M.E."/>
        </authorList>
    </citation>
    <scope>NUCLEOTIDE SEQUENCE</scope>
    <source>
        <strain evidence="7">NRRL 1565</strain>
    </source>
</reference>
<dbReference type="Pfam" id="PF00400">
    <property type="entry name" value="WD40"/>
    <property type="match status" value="4"/>
</dbReference>
<dbReference type="PRINTS" id="PR00320">
    <property type="entry name" value="GPROTEINBRPT"/>
</dbReference>
<feature type="domain" description="Autophagy-related protein 16" evidence="6">
    <location>
        <begin position="16"/>
        <end position="225"/>
    </location>
</feature>
<evidence type="ECO:0000256" key="1">
    <source>
        <dbReference type="ARBA" id="ARBA00005331"/>
    </source>
</evidence>
<dbReference type="OrthoDB" id="538223at2759"/>
<organism evidence="7 8">
    <name type="scientific">Coemansia guatemalensis</name>
    <dbReference type="NCBI Taxonomy" id="2761395"/>
    <lineage>
        <taxon>Eukaryota</taxon>
        <taxon>Fungi</taxon>
        <taxon>Fungi incertae sedis</taxon>
        <taxon>Zoopagomycota</taxon>
        <taxon>Kickxellomycotina</taxon>
        <taxon>Kickxellomycetes</taxon>
        <taxon>Kickxellales</taxon>
        <taxon>Kickxellaceae</taxon>
        <taxon>Coemansia</taxon>
    </lineage>
</organism>
<dbReference type="CDD" id="cd22887">
    <property type="entry name" value="Atg16_CCD"/>
    <property type="match status" value="1"/>
</dbReference>
<gene>
    <name evidence="7" type="ORF">H4R20_004303</name>
</gene>
<evidence type="ECO:0000313" key="8">
    <source>
        <dbReference type="Proteomes" id="UP001140094"/>
    </source>
</evidence>
<dbReference type="Pfam" id="PF08614">
    <property type="entry name" value="ATG16"/>
    <property type="match status" value="1"/>
</dbReference>
<dbReference type="AlphaFoldDB" id="A0A9W8I056"/>
<dbReference type="InterPro" id="IPR013923">
    <property type="entry name" value="Autophagy-rel_prot_16_dom"/>
</dbReference>
<keyword evidence="2 4" id="KW-0853">WD repeat</keyword>
<dbReference type="Gene3D" id="1.20.5.170">
    <property type="match status" value="1"/>
</dbReference>
<comment type="similarity">
    <text evidence="1">Belongs to the ATG16 family.</text>
</comment>
<feature type="repeat" description="WD" evidence="4">
    <location>
        <begin position="326"/>
        <end position="367"/>
    </location>
</feature>
<feature type="region of interest" description="Disordered" evidence="5">
    <location>
        <begin position="72"/>
        <end position="95"/>
    </location>
</feature>
<feature type="repeat" description="WD" evidence="4">
    <location>
        <begin position="368"/>
        <end position="409"/>
    </location>
</feature>
<dbReference type="PROSITE" id="PS50294">
    <property type="entry name" value="WD_REPEATS_REGION"/>
    <property type="match status" value="2"/>
</dbReference>
<evidence type="ECO:0000256" key="3">
    <source>
        <dbReference type="ARBA" id="ARBA00022737"/>
    </source>
</evidence>
<dbReference type="GO" id="GO:0000045">
    <property type="term" value="P:autophagosome assembly"/>
    <property type="evidence" value="ECO:0007669"/>
    <property type="project" value="InterPro"/>
</dbReference>
<dbReference type="InterPro" id="IPR045160">
    <property type="entry name" value="ATG16"/>
</dbReference>
<dbReference type="GO" id="GO:0000421">
    <property type="term" value="C:autophagosome membrane"/>
    <property type="evidence" value="ECO:0007669"/>
    <property type="project" value="TreeGrafter"/>
</dbReference>
<dbReference type="CDD" id="cd00200">
    <property type="entry name" value="WD40"/>
    <property type="match status" value="1"/>
</dbReference>
<evidence type="ECO:0000259" key="6">
    <source>
        <dbReference type="Pfam" id="PF08614"/>
    </source>
</evidence>
<accession>A0A9W8I056</accession>
<sequence>MAQSKGAAAMGWETRILAQLEQREVRVATVAKVIQSYSRLAGKVGEFASHSRDAEARSREMQGEHERLLENYERNGGGSGGGGGGGGNGSGRGMSLAQQRIADLERDIEGLKEERTLLYRTQGTNAQRLLDLSDKMRENEERLRQQELEIMDSHEALRRTNGKIDDMQATLKEKDGTIQILQDEMSALQLEIVQIEERCLRLQSENDDLVKRWLNKMNQEAEKVNEVTEELEHIKRKSAALSPRMGPAFFEDDQFFVAQSPPSAGGVHAVRGGSLAPRSAVGKIDGRMEEVHSIALSTNGELLAVGGQSNTARVFDAETGESVFSLTGCLKGINHVEFSSDNTMLLAASSDHTARIWKLDTGRHWKSLTGHIGSVMTAKFNLDASRVFTYSQDRTVKVWDTQRGLCIKTLFTVSSCHDFDLLDSVGSRIVTAHMDNAIRVWDTTTGKRLKEATLHREQVMSVWASRMGERILTNSYDGTLKLVDARTLDVVTVMSAPGYRPSRNWARASLSPDERFAMAGSIDGKLFIWDASSGDLVRSLDIHRSAVCDALWHPTGMRVYSAEKSRYILMLH</sequence>
<dbReference type="GO" id="GO:0034274">
    <property type="term" value="C:Atg12-Atg5-Atg16 complex"/>
    <property type="evidence" value="ECO:0007669"/>
    <property type="project" value="TreeGrafter"/>
</dbReference>
<dbReference type="InterPro" id="IPR036322">
    <property type="entry name" value="WD40_repeat_dom_sf"/>
</dbReference>
<dbReference type="Proteomes" id="UP001140094">
    <property type="component" value="Unassembled WGS sequence"/>
</dbReference>
<comment type="caution">
    <text evidence="7">The sequence shown here is derived from an EMBL/GenBank/DDBJ whole genome shotgun (WGS) entry which is preliminary data.</text>
</comment>